<sequence length="75" mass="8713">MGTGQGLVGVNDHGLHIIIKKSWTVRNFRFDEFTAIARDSKTLEIDAQRIRDTVYMLVSTQMKFITAILQKFQRR</sequence>
<dbReference type="InterPro" id="IPR011993">
    <property type="entry name" value="PH-like_dom_sf"/>
</dbReference>
<evidence type="ECO:0000313" key="2">
    <source>
        <dbReference type="Proteomes" id="UP000095282"/>
    </source>
</evidence>
<dbReference type="Proteomes" id="UP000095282">
    <property type="component" value="Unplaced"/>
</dbReference>
<organism evidence="2 3">
    <name type="scientific">Caenorhabditis tropicalis</name>
    <dbReference type="NCBI Taxonomy" id="1561998"/>
    <lineage>
        <taxon>Eukaryota</taxon>
        <taxon>Metazoa</taxon>
        <taxon>Ecdysozoa</taxon>
        <taxon>Nematoda</taxon>
        <taxon>Chromadorea</taxon>
        <taxon>Rhabditida</taxon>
        <taxon>Rhabditina</taxon>
        <taxon>Rhabditomorpha</taxon>
        <taxon>Rhabditoidea</taxon>
        <taxon>Rhabditidae</taxon>
        <taxon>Peloderinae</taxon>
        <taxon>Caenorhabditis</taxon>
    </lineage>
</organism>
<feature type="domain" description="KRIT1/FRMD8 FERM" evidence="1">
    <location>
        <begin position="6"/>
        <end position="66"/>
    </location>
</feature>
<name>A0A1I7UL14_9PELO</name>
<dbReference type="eggNOG" id="ENOG502TK6I">
    <property type="taxonomic scope" value="Eukaryota"/>
</dbReference>
<dbReference type="InterPro" id="IPR057096">
    <property type="entry name" value="KRIT1_FRMD8_FERM_C"/>
</dbReference>
<keyword evidence="2" id="KW-1185">Reference proteome</keyword>
<evidence type="ECO:0000259" key="1">
    <source>
        <dbReference type="Pfam" id="PF24522"/>
    </source>
</evidence>
<accession>A0A1I7UL14</accession>
<dbReference type="WBParaSite" id="Csp11.Scaffold630.g17012.t1">
    <property type="protein sequence ID" value="Csp11.Scaffold630.g17012.t1"/>
    <property type="gene ID" value="Csp11.Scaffold630.g17012"/>
</dbReference>
<protein>
    <submittedName>
        <fullName evidence="3">PHB domain-containing protein</fullName>
    </submittedName>
</protein>
<dbReference type="Gene3D" id="2.30.29.30">
    <property type="entry name" value="Pleckstrin-homology domain (PH domain)/Phosphotyrosine-binding domain (PTB)"/>
    <property type="match status" value="1"/>
</dbReference>
<dbReference type="Pfam" id="PF24522">
    <property type="entry name" value="KRIT1_FRMD8_FERM_C"/>
    <property type="match status" value="1"/>
</dbReference>
<evidence type="ECO:0000313" key="3">
    <source>
        <dbReference type="WBParaSite" id="Csp11.Scaffold630.g17012.t1"/>
    </source>
</evidence>
<reference evidence="3" key="1">
    <citation type="submission" date="2016-11" db="UniProtKB">
        <authorList>
            <consortium name="WormBaseParasite"/>
        </authorList>
    </citation>
    <scope>IDENTIFICATION</scope>
</reference>
<dbReference type="AlphaFoldDB" id="A0A1I7UL14"/>
<proteinExistence type="predicted"/>